<sequence>MTAGRLRAENFLNEKNVVTDVLGKMEEKTGIRKKIIAFGKINVMSVFMVFGAAKLFRLITAANPDTCSTFV</sequence>
<reference evidence="2" key="1">
    <citation type="submission" date="2023-09" db="UniProtKB">
        <authorList>
            <consortium name="Ensembl"/>
        </authorList>
    </citation>
    <scope>IDENTIFICATION</scope>
</reference>
<proteinExistence type="predicted"/>
<name>A0A3B5ASB9_9TELE</name>
<keyword evidence="1" id="KW-0472">Membrane</keyword>
<keyword evidence="1" id="KW-1133">Transmembrane helix</keyword>
<accession>A0A3B5ASB9</accession>
<evidence type="ECO:0000256" key="1">
    <source>
        <dbReference type="SAM" id="Phobius"/>
    </source>
</evidence>
<organism evidence="2">
    <name type="scientific">Stegastes partitus</name>
    <name type="common">bicolor damselfish</name>
    <dbReference type="NCBI Taxonomy" id="144197"/>
    <lineage>
        <taxon>Eukaryota</taxon>
        <taxon>Metazoa</taxon>
        <taxon>Chordata</taxon>
        <taxon>Craniata</taxon>
        <taxon>Vertebrata</taxon>
        <taxon>Euteleostomi</taxon>
        <taxon>Actinopterygii</taxon>
        <taxon>Neopterygii</taxon>
        <taxon>Teleostei</taxon>
        <taxon>Neoteleostei</taxon>
        <taxon>Acanthomorphata</taxon>
        <taxon>Ovalentaria</taxon>
        <taxon>Pomacentridae</taxon>
        <taxon>Stegastes</taxon>
    </lineage>
</organism>
<dbReference type="AlphaFoldDB" id="A0A3B5ASB9"/>
<evidence type="ECO:0000313" key="2">
    <source>
        <dbReference type="Ensembl" id="ENSSPAP00000023800.1"/>
    </source>
</evidence>
<keyword evidence="1" id="KW-0812">Transmembrane</keyword>
<dbReference type="STRING" id="144197.ENSSPAP00000023800"/>
<protein>
    <submittedName>
        <fullName evidence="2">Uncharacterized protein</fullName>
    </submittedName>
</protein>
<feature type="transmembrane region" description="Helical" evidence="1">
    <location>
        <begin position="35"/>
        <end position="56"/>
    </location>
</feature>
<dbReference type="Ensembl" id="ENSSPAT00000024181.1">
    <property type="protein sequence ID" value="ENSSPAP00000023800.1"/>
    <property type="gene ID" value="ENSSPAG00000017962.1"/>
</dbReference>